<reference evidence="1" key="1">
    <citation type="journal article" date="2022" name="IScience">
        <title>Evolution of zygomycete secretomes and the origins of terrestrial fungal ecologies.</title>
        <authorList>
            <person name="Chang Y."/>
            <person name="Wang Y."/>
            <person name="Mondo S."/>
            <person name="Ahrendt S."/>
            <person name="Andreopoulos W."/>
            <person name="Barry K."/>
            <person name="Beard J."/>
            <person name="Benny G.L."/>
            <person name="Blankenship S."/>
            <person name="Bonito G."/>
            <person name="Cuomo C."/>
            <person name="Desiro A."/>
            <person name="Gervers K.A."/>
            <person name="Hundley H."/>
            <person name="Kuo A."/>
            <person name="LaButti K."/>
            <person name="Lang B.F."/>
            <person name="Lipzen A."/>
            <person name="O'Donnell K."/>
            <person name="Pangilinan J."/>
            <person name="Reynolds N."/>
            <person name="Sandor L."/>
            <person name="Smith M.E."/>
            <person name="Tsang A."/>
            <person name="Grigoriev I.V."/>
            <person name="Stajich J.E."/>
            <person name="Spatafora J.W."/>
        </authorList>
    </citation>
    <scope>NUCLEOTIDE SEQUENCE</scope>
    <source>
        <strain evidence="1">RSA 2281</strain>
    </source>
</reference>
<proteinExistence type="predicted"/>
<dbReference type="Proteomes" id="UP001209540">
    <property type="component" value="Unassembled WGS sequence"/>
</dbReference>
<protein>
    <submittedName>
        <fullName evidence="1">Uncharacterized protein</fullName>
    </submittedName>
</protein>
<sequence>MNPTYKGPYKVVNKTKGGSYILKNYEGQLLPKNYPPDQLKLVRVLEEIPADEIYDLDGIVDHKWEKDTLLELTTEYQVPTIDYFIPGAFGNRQQVQAELNLLDDRNPFAIPQLPIYHGFENEDFRTFRQEFTSYILLTGA</sequence>
<accession>A0AAD5P965</accession>
<keyword evidence="2" id="KW-1185">Reference proteome</keyword>
<gene>
    <name evidence="1" type="ORF">BDA99DRAFT_609869</name>
</gene>
<dbReference type="AlphaFoldDB" id="A0AAD5P965"/>
<name>A0AAD5P965_9FUNG</name>
<organism evidence="1 2">
    <name type="scientific">Phascolomyces articulosus</name>
    <dbReference type="NCBI Taxonomy" id="60185"/>
    <lineage>
        <taxon>Eukaryota</taxon>
        <taxon>Fungi</taxon>
        <taxon>Fungi incertae sedis</taxon>
        <taxon>Mucoromycota</taxon>
        <taxon>Mucoromycotina</taxon>
        <taxon>Mucoromycetes</taxon>
        <taxon>Mucorales</taxon>
        <taxon>Lichtheimiaceae</taxon>
        <taxon>Phascolomyces</taxon>
    </lineage>
</organism>
<dbReference type="EMBL" id="JAIXMP010000051">
    <property type="protein sequence ID" value="KAI9245568.1"/>
    <property type="molecule type" value="Genomic_DNA"/>
</dbReference>
<evidence type="ECO:0000313" key="1">
    <source>
        <dbReference type="EMBL" id="KAI9245568.1"/>
    </source>
</evidence>
<reference evidence="1" key="2">
    <citation type="submission" date="2023-02" db="EMBL/GenBank/DDBJ databases">
        <authorList>
            <consortium name="DOE Joint Genome Institute"/>
            <person name="Mondo S.J."/>
            <person name="Chang Y."/>
            <person name="Wang Y."/>
            <person name="Ahrendt S."/>
            <person name="Andreopoulos W."/>
            <person name="Barry K."/>
            <person name="Beard J."/>
            <person name="Benny G.L."/>
            <person name="Blankenship S."/>
            <person name="Bonito G."/>
            <person name="Cuomo C."/>
            <person name="Desiro A."/>
            <person name="Gervers K.A."/>
            <person name="Hundley H."/>
            <person name="Kuo A."/>
            <person name="LaButti K."/>
            <person name="Lang B.F."/>
            <person name="Lipzen A."/>
            <person name="O'Donnell K."/>
            <person name="Pangilinan J."/>
            <person name="Reynolds N."/>
            <person name="Sandor L."/>
            <person name="Smith M.W."/>
            <person name="Tsang A."/>
            <person name="Grigoriev I.V."/>
            <person name="Stajich J.E."/>
            <person name="Spatafora J.W."/>
        </authorList>
    </citation>
    <scope>NUCLEOTIDE SEQUENCE</scope>
    <source>
        <strain evidence="1">RSA 2281</strain>
    </source>
</reference>
<comment type="caution">
    <text evidence="1">The sequence shown here is derived from an EMBL/GenBank/DDBJ whole genome shotgun (WGS) entry which is preliminary data.</text>
</comment>
<evidence type="ECO:0000313" key="2">
    <source>
        <dbReference type="Proteomes" id="UP001209540"/>
    </source>
</evidence>